<dbReference type="Proteomes" id="UP000266313">
    <property type="component" value="Chromosome"/>
</dbReference>
<dbReference type="EMBL" id="AP017928">
    <property type="protein sequence ID" value="BBA32702.1"/>
    <property type="molecule type" value="Genomic_DNA"/>
</dbReference>
<dbReference type="Gene3D" id="3.40.50.720">
    <property type="entry name" value="NAD(P)-binding Rossmann-like Domain"/>
    <property type="match status" value="2"/>
</dbReference>
<dbReference type="PANTHER" id="PTHR43026">
    <property type="entry name" value="2-HYDROXYACID DEHYDROGENASE HOMOLOG 1-RELATED"/>
    <property type="match status" value="1"/>
</dbReference>
<keyword evidence="6" id="KW-1185">Reference proteome</keyword>
<dbReference type="PROSITE" id="PS00670">
    <property type="entry name" value="D_2_HYDROXYACID_DH_2"/>
    <property type="match status" value="1"/>
</dbReference>
<dbReference type="SUPFAM" id="SSF51735">
    <property type="entry name" value="NAD(P)-binding Rossmann-fold domains"/>
    <property type="match status" value="1"/>
</dbReference>
<evidence type="ECO:0000256" key="3">
    <source>
        <dbReference type="ARBA" id="ARBA00023027"/>
    </source>
</evidence>
<sequence length="227" mass="24607">MPCTTVSPNPQFASIRTARGNFSQEGLRGFDLRGKTLGVIGTGDIGRHAATIARGFGMEVLAYDVKPDPALARELGFRYVDMNALLGAADVVTLHVPGGPATRHLLSTEQFDAMKPGVILINTARGNVVDIEALLHALAEGKVAAAGLDVLPEEPVIREEAELLRSYFAREHKLNTLLANHVLLRMRKVVITPHSAFNTREAVQRILDTTKQNIDAYLEGKPINLVA</sequence>
<accession>A0A250KMC0</accession>
<evidence type="ECO:0000256" key="2">
    <source>
        <dbReference type="ARBA" id="ARBA00023002"/>
    </source>
</evidence>
<dbReference type="GO" id="GO:0051287">
    <property type="term" value="F:NAD binding"/>
    <property type="evidence" value="ECO:0007669"/>
    <property type="project" value="InterPro"/>
</dbReference>
<dbReference type="InterPro" id="IPR036291">
    <property type="entry name" value="NAD(P)-bd_dom_sf"/>
</dbReference>
<proteinExistence type="inferred from homology"/>
<dbReference type="InterPro" id="IPR006140">
    <property type="entry name" value="D-isomer_DH_NAD-bd"/>
</dbReference>
<organism evidence="5 6">
    <name type="scientific">Methylocaldum marinum</name>
    <dbReference type="NCBI Taxonomy" id="1432792"/>
    <lineage>
        <taxon>Bacteria</taxon>
        <taxon>Pseudomonadati</taxon>
        <taxon>Pseudomonadota</taxon>
        <taxon>Gammaproteobacteria</taxon>
        <taxon>Methylococcales</taxon>
        <taxon>Methylococcaceae</taxon>
        <taxon>Methylocaldum</taxon>
    </lineage>
</organism>
<dbReference type="OrthoDB" id="9805416at2"/>
<keyword evidence="3" id="KW-0520">NAD</keyword>
<feature type="domain" description="D-isomer specific 2-hydroxyacid dehydrogenase NAD-binding" evidence="4">
    <location>
        <begin position="16"/>
        <end position="196"/>
    </location>
</feature>
<evidence type="ECO:0000313" key="6">
    <source>
        <dbReference type="Proteomes" id="UP000266313"/>
    </source>
</evidence>
<name>A0A250KMC0_9GAMM</name>
<dbReference type="KEGG" id="mmai:sS8_0737"/>
<dbReference type="GO" id="GO:0008720">
    <property type="term" value="F:D-lactate dehydrogenase (NAD+) activity"/>
    <property type="evidence" value="ECO:0007669"/>
    <property type="project" value="TreeGrafter"/>
</dbReference>
<evidence type="ECO:0000259" key="4">
    <source>
        <dbReference type="Pfam" id="PF02826"/>
    </source>
</evidence>
<gene>
    <name evidence="5" type="ORF">sS8_0737</name>
</gene>
<protein>
    <submittedName>
        <fullName evidence="5">D-isomer specific 2-hydroxyacid dehydrogenase</fullName>
    </submittedName>
</protein>
<keyword evidence="2" id="KW-0560">Oxidoreductase</keyword>
<evidence type="ECO:0000256" key="1">
    <source>
        <dbReference type="ARBA" id="ARBA00005854"/>
    </source>
</evidence>
<dbReference type="Pfam" id="PF02826">
    <property type="entry name" value="2-Hacid_dh_C"/>
    <property type="match status" value="1"/>
</dbReference>
<dbReference type="PROSITE" id="PS00671">
    <property type="entry name" value="D_2_HYDROXYACID_DH_3"/>
    <property type="match status" value="1"/>
</dbReference>
<evidence type="ECO:0000313" key="5">
    <source>
        <dbReference type="EMBL" id="BBA32702.1"/>
    </source>
</evidence>
<comment type="similarity">
    <text evidence="1">Belongs to the D-isomer specific 2-hydroxyacid dehydrogenase family.</text>
</comment>
<dbReference type="RefSeq" id="WP_119628446.1">
    <property type="nucleotide sequence ID" value="NZ_AP017928.1"/>
</dbReference>
<dbReference type="AlphaFoldDB" id="A0A250KMC0"/>
<dbReference type="InterPro" id="IPR058205">
    <property type="entry name" value="D-LDH-like"/>
</dbReference>
<dbReference type="PANTHER" id="PTHR43026:SF1">
    <property type="entry name" value="2-HYDROXYACID DEHYDROGENASE HOMOLOG 1-RELATED"/>
    <property type="match status" value="1"/>
</dbReference>
<dbReference type="InterPro" id="IPR029753">
    <property type="entry name" value="D-isomer_DH_CS"/>
</dbReference>
<reference evidence="5 6" key="1">
    <citation type="submission" date="2016-12" db="EMBL/GenBank/DDBJ databases">
        <title>Genome sequencing of Methylocaldum marinum.</title>
        <authorList>
            <person name="Takeuchi M."/>
            <person name="Kamagata Y."/>
            <person name="Hiraoka S."/>
            <person name="Oshima K."/>
            <person name="Hattori M."/>
            <person name="Iwasaki W."/>
        </authorList>
    </citation>
    <scope>NUCLEOTIDE SEQUENCE [LARGE SCALE GENOMIC DNA]</scope>
    <source>
        <strain evidence="5 6">S8</strain>
    </source>
</reference>